<dbReference type="RefSeq" id="WP_379989202.1">
    <property type="nucleotide sequence ID" value="NZ_JBHSMO010000009.1"/>
</dbReference>
<accession>A0ABN1ICP5</accession>
<protein>
    <submittedName>
        <fullName evidence="1">Uncharacterized protein</fullName>
    </submittedName>
</protein>
<proteinExistence type="predicted"/>
<name>A0ABN1ICP5_9GAMM</name>
<evidence type="ECO:0000313" key="2">
    <source>
        <dbReference type="Proteomes" id="UP001501523"/>
    </source>
</evidence>
<sequence>MRRTFYPWKKSPGMNAKSELARERSNRQQAETVAAQSNARLEAIEGLLKKLGKTETSGADAAAS</sequence>
<dbReference type="EMBL" id="BAAAEU010000002">
    <property type="protein sequence ID" value="GAA0707213.1"/>
    <property type="molecule type" value="Genomic_DNA"/>
</dbReference>
<organism evidence="1 2">
    <name type="scientific">Dokdonella soli</name>
    <dbReference type="NCBI Taxonomy" id="529810"/>
    <lineage>
        <taxon>Bacteria</taxon>
        <taxon>Pseudomonadati</taxon>
        <taxon>Pseudomonadota</taxon>
        <taxon>Gammaproteobacteria</taxon>
        <taxon>Lysobacterales</taxon>
        <taxon>Rhodanobacteraceae</taxon>
        <taxon>Dokdonella</taxon>
    </lineage>
</organism>
<gene>
    <name evidence="1" type="ORF">GCM10009105_05820</name>
</gene>
<evidence type="ECO:0000313" key="1">
    <source>
        <dbReference type="EMBL" id="GAA0707213.1"/>
    </source>
</evidence>
<dbReference type="Proteomes" id="UP001501523">
    <property type="component" value="Unassembled WGS sequence"/>
</dbReference>
<keyword evidence="2" id="KW-1185">Reference proteome</keyword>
<comment type="caution">
    <text evidence="1">The sequence shown here is derived from an EMBL/GenBank/DDBJ whole genome shotgun (WGS) entry which is preliminary data.</text>
</comment>
<reference evidence="1 2" key="1">
    <citation type="journal article" date="2019" name="Int. J. Syst. Evol. Microbiol.">
        <title>The Global Catalogue of Microorganisms (GCM) 10K type strain sequencing project: providing services to taxonomists for standard genome sequencing and annotation.</title>
        <authorList>
            <consortium name="The Broad Institute Genomics Platform"/>
            <consortium name="The Broad Institute Genome Sequencing Center for Infectious Disease"/>
            <person name="Wu L."/>
            <person name="Ma J."/>
        </authorList>
    </citation>
    <scope>NUCLEOTIDE SEQUENCE [LARGE SCALE GENOMIC DNA]</scope>
    <source>
        <strain evidence="1 2">JCM 15421</strain>
    </source>
</reference>